<comment type="caution">
    <text evidence="1">The sequence shown here is derived from an EMBL/GenBank/DDBJ whole genome shotgun (WGS) entry which is preliminary data.</text>
</comment>
<dbReference type="AlphaFoldDB" id="A0A7X3MH07"/>
<gene>
    <name evidence="1" type="ORF">GN277_12855</name>
</gene>
<protein>
    <submittedName>
        <fullName evidence="1">Uncharacterized protein</fullName>
    </submittedName>
</protein>
<accession>A0A7X3MH07</accession>
<sequence>MKNELTRETIKQTVDDFFGEHEEKELTVTVSLDSNNRKAICNFHIASEIYEIVEDSTKTELIISNYASPLVSLIPNDVTIRYEEVTRCETTARTGETKDDILADVLEIAFRNGTVMELGFLSI</sequence>
<reference evidence="1 2" key="1">
    <citation type="submission" date="2019-12" db="EMBL/GenBank/DDBJ databases">
        <title>Sporaefaciens musculi gen. nov., sp. nov., a novel bacterium isolated from the caecum of an obese mouse.</title>
        <authorList>
            <person name="Rasmussen T.S."/>
            <person name="Streidl T."/>
            <person name="Hitch T.C.A."/>
            <person name="Wortmann E."/>
            <person name="Deptula P."/>
            <person name="Hansen M."/>
            <person name="Nielsen D.S."/>
            <person name="Clavel T."/>
            <person name="Vogensen F.K."/>
        </authorList>
    </citation>
    <scope>NUCLEOTIDE SEQUENCE [LARGE SCALE GENOMIC DNA]</scope>
    <source>
        <strain evidence="1 2">WCA-9-b2</strain>
    </source>
</reference>
<evidence type="ECO:0000313" key="1">
    <source>
        <dbReference type="EMBL" id="MXP76251.1"/>
    </source>
</evidence>
<keyword evidence="2" id="KW-1185">Reference proteome</keyword>
<organism evidence="1 2">
    <name type="scientific">Sporofaciens musculi</name>
    <dbReference type="NCBI Taxonomy" id="2681861"/>
    <lineage>
        <taxon>Bacteria</taxon>
        <taxon>Bacillati</taxon>
        <taxon>Bacillota</taxon>
        <taxon>Clostridia</taxon>
        <taxon>Lachnospirales</taxon>
        <taxon>Lachnospiraceae</taxon>
        <taxon>Sporofaciens</taxon>
    </lineage>
</organism>
<name>A0A7X3MH07_9FIRM</name>
<dbReference type="RefSeq" id="WP_159751403.1">
    <property type="nucleotide sequence ID" value="NZ_WUQX01000001.1"/>
</dbReference>
<dbReference type="EMBL" id="WUQX01000001">
    <property type="protein sequence ID" value="MXP76251.1"/>
    <property type="molecule type" value="Genomic_DNA"/>
</dbReference>
<proteinExistence type="predicted"/>
<evidence type="ECO:0000313" key="2">
    <source>
        <dbReference type="Proteomes" id="UP000460412"/>
    </source>
</evidence>
<dbReference type="Proteomes" id="UP000460412">
    <property type="component" value="Unassembled WGS sequence"/>
</dbReference>